<reference evidence="3 4" key="1">
    <citation type="submission" date="2024-02" db="EMBL/GenBank/DDBJ databases">
        <authorList>
            <person name="Chen Y."/>
            <person name="Shah S."/>
            <person name="Dougan E. K."/>
            <person name="Thang M."/>
            <person name="Chan C."/>
        </authorList>
    </citation>
    <scope>NUCLEOTIDE SEQUENCE [LARGE SCALE GENOMIC DNA]</scope>
</reference>
<evidence type="ECO:0000259" key="2">
    <source>
        <dbReference type="PROSITE" id="PS50222"/>
    </source>
</evidence>
<comment type="caution">
    <text evidence="3">The sequence shown here is derived from an EMBL/GenBank/DDBJ whole genome shotgun (WGS) entry which is preliminary data.</text>
</comment>
<protein>
    <submittedName>
        <fullName evidence="3">Coatomer subunit alpha-2</fullName>
    </submittedName>
</protein>
<dbReference type="InterPro" id="IPR018247">
    <property type="entry name" value="EF_Hand_1_Ca_BS"/>
</dbReference>
<keyword evidence="4" id="KW-1185">Reference proteome</keyword>
<organism evidence="3 4">
    <name type="scientific">Durusdinium trenchii</name>
    <dbReference type="NCBI Taxonomy" id="1381693"/>
    <lineage>
        <taxon>Eukaryota</taxon>
        <taxon>Sar</taxon>
        <taxon>Alveolata</taxon>
        <taxon>Dinophyceae</taxon>
        <taxon>Suessiales</taxon>
        <taxon>Symbiodiniaceae</taxon>
        <taxon>Durusdinium</taxon>
    </lineage>
</organism>
<keyword evidence="1" id="KW-0106">Calcium</keyword>
<feature type="domain" description="EF-hand" evidence="2">
    <location>
        <begin position="31"/>
        <end position="66"/>
    </location>
</feature>
<dbReference type="InterPro" id="IPR011992">
    <property type="entry name" value="EF-hand-dom_pair"/>
</dbReference>
<dbReference type="SUPFAM" id="SSF47473">
    <property type="entry name" value="EF-hand"/>
    <property type="match status" value="1"/>
</dbReference>
<evidence type="ECO:0000256" key="1">
    <source>
        <dbReference type="ARBA" id="ARBA00022837"/>
    </source>
</evidence>
<dbReference type="PROSITE" id="PS00018">
    <property type="entry name" value="EF_HAND_1"/>
    <property type="match status" value="1"/>
</dbReference>
<sequence length="160" mass="17974">MAEPALKKQKTDTLGSQTFDEARQTVLKENSREDMLDGIFEAWDYDGNGSLTLEEILPFYMKSSKTNDVLEPQVRSGFEKFCSSLGQNPAEGLNKAAFKKWLSSLTNEQLATHFVRVKGWTSEAYKMNVNLAIVKDYRGKTIKEILDSPSDALRGLELTA</sequence>
<proteinExistence type="predicted"/>
<dbReference type="Gene3D" id="1.10.238.10">
    <property type="entry name" value="EF-hand"/>
    <property type="match status" value="1"/>
</dbReference>
<dbReference type="Proteomes" id="UP001642464">
    <property type="component" value="Unassembled WGS sequence"/>
</dbReference>
<evidence type="ECO:0000313" key="4">
    <source>
        <dbReference type="Proteomes" id="UP001642464"/>
    </source>
</evidence>
<dbReference type="PROSITE" id="PS50222">
    <property type="entry name" value="EF_HAND_2"/>
    <property type="match status" value="1"/>
</dbReference>
<dbReference type="InterPro" id="IPR002048">
    <property type="entry name" value="EF_hand_dom"/>
</dbReference>
<evidence type="ECO:0000313" key="3">
    <source>
        <dbReference type="EMBL" id="CAK9053910.1"/>
    </source>
</evidence>
<name>A0ABP0MQY9_9DINO</name>
<gene>
    <name evidence="3" type="ORF">SCF082_LOCUS29331</name>
</gene>
<dbReference type="EMBL" id="CAXAMM010023614">
    <property type="protein sequence ID" value="CAK9053910.1"/>
    <property type="molecule type" value="Genomic_DNA"/>
</dbReference>
<accession>A0ABP0MQY9</accession>